<dbReference type="InterPro" id="IPR039062">
    <property type="entry name" value="SPAT1"/>
</dbReference>
<accession>A0A8B7ZWG6</accession>
<feature type="compositionally biased region" description="Basic and acidic residues" evidence="2">
    <location>
        <begin position="717"/>
        <end position="728"/>
    </location>
</feature>
<dbReference type="AlphaFoldDB" id="A0A8B7ZWG6"/>
<dbReference type="InterPro" id="IPR031478">
    <property type="entry name" value="SPATA1_C"/>
</dbReference>
<feature type="compositionally biased region" description="Basic and acidic residues" evidence="2">
    <location>
        <begin position="820"/>
        <end position="836"/>
    </location>
</feature>
<feature type="compositionally biased region" description="Polar residues" evidence="2">
    <location>
        <begin position="356"/>
        <end position="378"/>
    </location>
</feature>
<evidence type="ECO:0000256" key="2">
    <source>
        <dbReference type="SAM" id="MobiDB-lite"/>
    </source>
</evidence>
<feature type="compositionally biased region" description="Low complexity" evidence="2">
    <location>
        <begin position="331"/>
        <end position="347"/>
    </location>
</feature>
<sequence>MASRQTSRQTGRQAVVKTGVRAEKLSSTKAEPAGRKQAGLGVGVVTRIGRQQAAAGSSGAQVARKSRLAGDKPPRPTAGATRVPVRGRQARFTQDGVGSTTTGTKAAGRRETSRGTKHKEGKVAPTQEGKPHPTQVQGSWSTRAGLEHASRAGINRIVRTEQESTAGDTAGQSKDRSGAIKLHSGLLHVGQRDVGVQHAWDTSQTAHANHLPDISMGTPSPNQSPRFMCHHHNQSSHATHQHNANTKITHDASDPLHSTVVVQLTNNTPRSSSRIPHLTHRSSQTTPMPDLIIANSRLSSGSSNPSQGAASPPKRKILSTSSPPQKQILGSPQRSPPLSSNNSLPHLTPLPPCLDQTANADSSLNSTTNNSADSSGRVSTIILPSDPIINHSNPGLRTPPVSHPHSSQQVNAAPSSVHHTNPNSPFVDVSPPPARTSTNPPSEASSSAHWAIPQTYRAFHDEHQPSTCGTTPIPSQIPNITPGGVPPLNLHHLDAVKGMDPSTPLKSGRPDTYTNNTNEDSGIAEFTPDRNELDYGRQRSDSLERKQMAEKQQTPRTFEVNPKGRPEGLDSRLHSAEPEPLDRAHLQDSARQHPAPDNAAAVQEAERLREEERARQREHQIQEATAQEQAERQRQLESARRREAERWEKEKQEEEERQRLLKARQQELEMQRRQALAAQEAAAAQQAAATAKEKEEAAAALQQRLRDEAEERELEEEIRRRQADELRQSRQMSWDQARRRELEGVTPLSQQAGSSQQKDLYDPHARDSVRKEYTGDLSDRKTVGGGSTRQSERTQDSALLLDDAGSSVASNRDGTSAGEASEKTRQTTESAKERLETERERLIAELHERQTVRFDLERTREELMRQAKMLQSRTNDRRNKDEDLDSGLMTLAARDYWKKRYFEEKKKTNPLEEQVNRLRIQLDQQHRKLLNQLEGRGPNRRGMPREPPSKKNDHKILIFKLKHQIDDLKRRVENSKMKLTSEIKLRNQAETELRNLRSDVMQRKINVTVSRSQQLTTLKELEEKQGVRTTPLRGTGATSYTPRGTVKIGLK</sequence>
<name>A0A8B7ZWG6_ACAPL</name>
<feature type="compositionally biased region" description="Low complexity" evidence="2">
    <location>
        <begin position="673"/>
        <end position="690"/>
    </location>
</feature>
<feature type="compositionally biased region" description="Low complexity" evidence="2">
    <location>
        <begin position="294"/>
        <end position="312"/>
    </location>
</feature>
<proteinExistence type="predicted"/>
<feature type="compositionally biased region" description="Polar residues" evidence="2">
    <location>
        <begin position="1"/>
        <end position="12"/>
    </location>
</feature>
<feature type="compositionally biased region" description="Basic and acidic residues" evidence="2">
    <location>
        <begin position="527"/>
        <end position="549"/>
    </location>
</feature>
<feature type="region of interest" description="Disordered" evidence="2">
    <location>
        <begin position="1"/>
        <end position="138"/>
    </location>
</feature>
<evidence type="ECO:0000313" key="5">
    <source>
        <dbReference type="RefSeq" id="XP_022109432.1"/>
    </source>
</evidence>
<organism evidence="4 5">
    <name type="scientific">Acanthaster planci</name>
    <name type="common">Crown-of-thorns starfish</name>
    <dbReference type="NCBI Taxonomy" id="133434"/>
    <lineage>
        <taxon>Eukaryota</taxon>
        <taxon>Metazoa</taxon>
        <taxon>Echinodermata</taxon>
        <taxon>Eleutherozoa</taxon>
        <taxon>Asterozoa</taxon>
        <taxon>Asteroidea</taxon>
        <taxon>Valvatacea</taxon>
        <taxon>Valvatida</taxon>
        <taxon>Acanthasteridae</taxon>
        <taxon>Acanthaster</taxon>
    </lineage>
</organism>
<protein>
    <submittedName>
        <fullName evidence="5">Trichohyalin-like isoform X2</fullName>
    </submittedName>
</protein>
<evidence type="ECO:0000313" key="4">
    <source>
        <dbReference type="Proteomes" id="UP000694845"/>
    </source>
</evidence>
<dbReference type="PANTHER" id="PTHR14421:SF3">
    <property type="entry name" value="SPERMATOGENESIS-ASSOCIATED PROTEIN 1"/>
    <property type="match status" value="1"/>
</dbReference>
<evidence type="ECO:0000259" key="3">
    <source>
        <dbReference type="Pfam" id="PF15743"/>
    </source>
</evidence>
<feature type="compositionally biased region" description="Low complexity" evidence="2">
    <location>
        <begin position="49"/>
        <end position="63"/>
    </location>
</feature>
<reference evidence="5" key="1">
    <citation type="submission" date="2025-08" db="UniProtKB">
        <authorList>
            <consortium name="RefSeq"/>
        </authorList>
    </citation>
    <scope>IDENTIFICATION</scope>
</reference>
<feature type="compositionally biased region" description="Polar residues" evidence="2">
    <location>
        <begin position="318"/>
        <end position="330"/>
    </location>
</feature>
<feature type="compositionally biased region" description="Basic and acidic residues" evidence="2">
    <location>
        <begin position="562"/>
        <end position="591"/>
    </location>
</feature>
<feature type="compositionally biased region" description="Basic and acidic residues" evidence="2">
    <location>
        <begin position="943"/>
        <end position="952"/>
    </location>
</feature>
<feature type="compositionally biased region" description="Polar residues" evidence="2">
    <location>
        <begin position="435"/>
        <end position="448"/>
    </location>
</feature>
<feature type="region of interest" description="Disordered" evidence="2">
    <location>
        <begin position="266"/>
        <end position="448"/>
    </location>
</feature>
<feature type="compositionally biased region" description="Basic and acidic residues" evidence="2">
    <location>
        <begin position="759"/>
        <end position="782"/>
    </location>
</feature>
<feature type="region of interest" description="Disordered" evidence="2">
    <location>
        <begin position="1030"/>
        <end position="1051"/>
    </location>
</feature>
<feature type="region of interest" description="Disordered" evidence="2">
    <location>
        <begin position="933"/>
        <end position="952"/>
    </location>
</feature>
<dbReference type="OMA" id="IMGCCAT"/>
<dbReference type="RefSeq" id="XP_022109432.1">
    <property type="nucleotide sequence ID" value="XM_022253740.1"/>
</dbReference>
<feature type="compositionally biased region" description="Polar residues" evidence="2">
    <location>
        <begin position="404"/>
        <end position="424"/>
    </location>
</feature>
<feature type="compositionally biased region" description="Polar residues" evidence="2">
    <location>
        <begin position="747"/>
        <end position="758"/>
    </location>
</feature>
<dbReference type="Proteomes" id="UP000694845">
    <property type="component" value="Unplaced"/>
</dbReference>
<feature type="compositionally biased region" description="Polar residues" evidence="2">
    <location>
        <begin position="163"/>
        <end position="172"/>
    </location>
</feature>
<gene>
    <name evidence="5" type="primary">LOC110989385</name>
</gene>
<feature type="compositionally biased region" description="Basic and acidic residues" evidence="2">
    <location>
        <begin position="629"/>
        <end position="672"/>
    </location>
</feature>
<keyword evidence="1" id="KW-0175">Coiled coil</keyword>
<dbReference type="PANTHER" id="PTHR14421">
    <property type="entry name" value="SPERMATOGENESIS-ASSOCIATED PROTEIN 1"/>
    <property type="match status" value="1"/>
</dbReference>
<dbReference type="Pfam" id="PF15743">
    <property type="entry name" value="SPATA1_C"/>
    <property type="match status" value="1"/>
</dbReference>
<feature type="coiled-coil region" evidence="1">
    <location>
        <begin position="958"/>
        <end position="1006"/>
    </location>
</feature>
<feature type="compositionally biased region" description="Polar residues" evidence="2">
    <location>
        <begin position="465"/>
        <end position="479"/>
    </location>
</feature>
<feature type="compositionally biased region" description="Basic and acidic residues" evidence="2">
    <location>
        <begin position="604"/>
        <end position="621"/>
    </location>
</feature>
<feature type="region of interest" description="Disordered" evidence="2">
    <location>
        <begin position="158"/>
        <end position="177"/>
    </location>
</feature>
<feature type="region of interest" description="Disordered" evidence="2">
    <location>
        <begin position="462"/>
        <end position="836"/>
    </location>
</feature>
<dbReference type="GeneID" id="110989385"/>
<dbReference type="OrthoDB" id="9901850at2759"/>
<evidence type="ECO:0000256" key="1">
    <source>
        <dbReference type="SAM" id="Coils"/>
    </source>
</evidence>
<keyword evidence="4" id="KW-1185">Reference proteome</keyword>
<feature type="domain" description="Spermatogenesis-associated protein 1 C-terminal" evidence="3">
    <location>
        <begin position="845"/>
        <end position="1004"/>
    </location>
</feature>